<proteinExistence type="predicted"/>
<dbReference type="RefSeq" id="WP_140680368.1">
    <property type="nucleotide sequence ID" value="NZ_RCZA01000008.1"/>
</dbReference>
<comment type="caution">
    <text evidence="1">The sequence shown here is derived from an EMBL/GenBank/DDBJ whole genome shotgun (WGS) entry which is preliminary data.</text>
</comment>
<evidence type="ECO:0000313" key="1">
    <source>
        <dbReference type="EMBL" id="TPG82136.1"/>
    </source>
</evidence>
<organism evidence="1 2">
    <name type="scientific">Pseudomonas mandelii</name>
    <dbReference type="NCBI Taxonomy" id="75612"/>
    <lineage>
        <taxon>Bacteria</taxon>
        <taxon>Pseudomonadati</taxon>
        <taxon>Pseudomonadota</taxon>
        <taxon>Gammaproteobacteria</taxon>
        <taxon>Pseudomonadales</taxon>
        <taxon>Pseudomonadaceae</taxon>
        <taxon>Pseudomonas</taxon>
    </lineage>
</organism>
<accession>A0A502I911</accession>
<dbReference type="EMBL" id="RCZA01000008">
    <property type="protein sequence ID" value="TPG82136.1"/>
    <property type="molecule type" value="Genomic_DNA"/>
</dbReference>
<dbReference type="AlphaFoldDB" id="A0A502I911"/>
<dbReference type="Proteomes" id="UP000320914">
    <property type="component" value="Unassembled WGS sequence"/>
</dbReference>
<name>A0A502I911_9PSED</name>
<evidence type="ECO:0000313" key="2">
    <source>
        <dbReference type="Proteomes" id="UP000320914"/>
    </source>
</evidence>
<reference evidence="1 2" key="1">
    <citation type="journal article" date="2019" name="Environ. Microbiol.">
        <title>Species interactions and distinct microbial communities in high Arctic permafrost affected cryosols are associated with the CH4 and CO2 gas fluxes.</title>
        <authorList>
            <person name="Altshuler I."/>
            <person name="Hamel J."/>
            <person name="Turney S."/>
            <person name="Magnuson E."/>
            <person name="Levesque R."/>
            <person name="Greer C."/>
            <person name="Whyte L.G."/>
        </authorList>
    </citation>
    <scope>NUCLEOTIDE SEQUENCE [LARGE SCALE GENOMIC DNA]</scope>
    <source>
        <strain evidence="1 2">OWC5</strain>
    </source>
</reference>
<sequence length="286" mass="32033">MDMDFRADLLKYAQAELSGLGVEAPSNDTTDCTLLLFKLRRRCPEAIRRDTKFSSSFSVPDDLKAGLSKLCGVIHLGGSLGPYLSRSTFNTQRHDQLLDDWGILHLHLGEQMQPNGMIESTQIVAFVLITPDCVYFIEAYPHGIGHGDVWAKEQLIGTIAENWPSLLPSNGTRMTSERLTPRERITLRRKSVNATVAKPSGEVVFPPGGGFMSNKTAMADFMSLQKLYAQLDHLESVCRLTEDSIQHSLGFADKDFRLHVLFEERELWVYEPTSGTKLVFDVELTP</sequence>
<protein>
    <submittedName>
        <fullName evidence="1">Uncharacterized protein</fullName>
    </submittedName>
</protein>
<gene>
    <name evidence="1" type="ORF">EAH74_19270</name>
</gene>